<reference evidence="1" key="1">
    <citation type="submission" date="2022-05" db="EMBL/GenBank/DDBJ databases">
        <authorList>
            <person name="Okamura Y."/>
        </authorList>
    </citation>
    <scope>NUCLEOTIDE SEQUENCE</scope>
</reference>
<dbReference type="CDD" id="cd09272">
    <property type="entry name" value="RNase_HI_RT_Ty1"/>
    <property type="match status" value="1"/>
</dbReference>
<proteinExistence type="predicted"/>
<evidence type="ECO:0000313" key="2">
    <source>
        <dbReference type="Proteomes" id="UP001152562"/>
    </source>
</evidence>
<organism evidence="1 2">
    <name type="scientific">Pieris brassicae</name>
    <name type="common">White butterfly</name>
    <name type="synonym">Large white butterfly</name>
    <dbReference type="NCBI Taxonomy" id="7116"/>
    <lineage>
        <taxon>Eukaryota</taxon>
        <taxon>Metazoa</taxon>
        <taxon>Ecdysozoa</taxon>
        <taxon>Arthropoda</taxon>
        <taxon>Hexapoda</taxon>
        <taxon>Insecta</taxon>
        <taxon>Pterygota</taxon>
        <taxon>Neoptera</taxon>
        <taxon>Endopterygota</taxon>
        <taxon>Lepidoptera</taxon>
        <taxon>Glossata</taxon>
        <taxon>Ditrysia</taxon>
        <taxon>Papilionoidea</taxon>
        <taxon>Pieridae</taxon>
        <taxon>Pierinae</taxon>
        <taxon>Pieris</taxon>
    </lineage>
</organism>
<keyword evidence="2" id="KW-1185">Reference proteome</keyword>
<protein>
    <submittedName>
        <fullName evidence="1">Uncharacterized protein</fullName>
    </submittedName>
</protein>
<dbReference type="AlphaFoldDB" id="A0A9P0XH83"/>
<comment type="caution">
    <text evidence="1">The sequence shown here is derived from an EMBL/GenBank/DDBJ whole genome shotgun (WGS) entry which is preliminary data.</text>
</comment>
<dbReference type="EMBL" id="CALOZG010000087">
    <property type="protein sequence ID" value="CAH4038775.1"/>
    <property type="molecule type" value="Genomic_DNA"/>
</dbReference>
<name>A0A9P0XH83_PIEBR</name>
<dbReference type="Pfam" id="PF14223">
    <property type="entry name" value="Retrotran_gag_2"/>
    <property type="match status" value="1"/>
</dbReference>
<evidence type="ECO:0000313" key="1">
    <source>
        <dbReference type="EMBL" id="CAH4038775.1"/>
    </source>
</evidence>
<dbReference type="Proteomes" id="UP001152562">
    <property type="component" value="Unassembled WGS sequence"/>
</dbReference>
<gene>
    <name evidence="1" type="ORF">PIBRA_LOCUS14274</name>
</gene>
<sequence>MTAQEDVRDHLSNFMDVVGKLEDMDVKIHTELFSIMMLYSLPTNFDGFRTAIESRDVLPSSDNLKIKIVEEYEARRQTEQRYHFGGTPAEKREDLTPEPETEQIEFPEKRTKLMRTYLFRNLTPFIPALDKILWMNHLSQVHQRDVRPPAWTKDYELSRCETMFTSDNNDDFDCSLLTYKEAVAGTDTRNLEKAMQSEMESLQKNITWIKDDGTYKARLVVRGCEQKGNLDFQDKLSKNIDAYSDSDYPGDPLTRKSTSGSVLMIADGPISWVSKRQPIVASSKAK</sequence>
<accession>A0A9P0XH83</accession>